<dbReference type="InterPro" id="IPR018511">
    <property type="entry name" value="Hemolysin-typ_Ca-bd_CS"/>
</dbReference>
<sequence>MAWVDNTTQEIRAQILNADGSIRGGQFTLNTISAGEQQLPNILALADGRFVAVWTDQSASQYDDGATYSGDYADVFGQIFSIDGVKIGSSFKVNEGATPTHASDKPSITALSGGGFAVTWRDYNLPDPDSSWADIWVAAYNSDGSSAGAPTSIVRTADDENVKPIIQGLDGGKAIVLWTDGTNTNAINLFGRIIDANGNEVNDLGNIGLPRADSENVVQIDPQITRLKDGGFVVTWKVRDPAIDSIERYAVWARVFKADGTGADMFEVSPSTNGGVEVDPVVTAFNDGRFMITWADYQSYGSLSTEVKSQVYTASGAKDGGIFTVNAPDSANDRMPSITTLEDGRVAVGWWHDGEPTIRVKIIDPREAAIELSARTLTAQKLALSNDWVGTGFGDILEAGLGNDQIEGGAGADVIAGGDGFDTVSFAHAAAGVVASMAGGTGGDAAGDVYSSIEHLLGSHHADTFYGNGVAVLQGSGGNDIYYVSGGDQVVETAGGGYDKVVVTGTSYRLDAAAEVEELLFAGVSSRKSYSLTGSSAANTMKGSVGKDTLKGLDGKDKLYGGSGDDKLYGGSGNDLLSGSKGKDSFLFDTKLGTSTTDRKVNFDTITDFSTKDDTIRLENKIFAKLKKTGTLKKDFFATGTKAIDKNDYIVYNKKAGVLSYDADGSGRGKAIEFAQVKKGLALSHLDIFVM</sequence>
<evidence type="ECO:0000313" key="4">
    <source>
        <dbReference type="Proteomes" id="UP000620670"/>
    </source>
</evidence>
<dbReference type="PROSITE" id="PS00330">
    <property type="entry name" value="HEMOLYSIN_CALCIUM"/>
    <property type="match status" value="4"/>
</dbReference>
<accession>A0ABS0XZI3</accession>
<evidence type="ECO:0000256" key="1">
    <source>
        <dbReference type="ARBA" id="ARBA00004613"/>
    </source>
</evidence>
<dbReference type="PANTHER" id="PTHR38340">
    <property type="entry name" value="S-LAYER PROTEIN"/>
    <property type="match status" value="1"/>
</dbReference>
<dbReference type="RefSeq" id="WP_199048332.1">
    <property type="nucleotide sequence ID" value="NZ_JAELXT010000006.1"/>
</dbReference>
<dbReference type="InterPro" id="IPR011049">
    <property type="entry name" value="Serralysin-like_metalloprot_C"/>
</dbReference>
<proteinExistence type="predicted"/>
<evidence type="ECO:0000313" key="3">
    <source>
        <dbReference type="EMBL" id="MBJ6125471.1"/>
    </source>
</evidence>
<comment type="subcellular location">
    <subcellularLocation>
        <location evidence="1">Secreted</location>
    </subcellularLocation>
</comment>
<dbReference type="EMBL" id="JAELXT010000006">
    <property type="protein sequence ID" value="MBJ6125471.1"/>
    <property type="molecule type" value="Genomic_DNA"/>
</dbReference>
<reference evidence="4" key="1">
    <citation type="submission" date="2020-12" db="EMBL/GenBank/DDBJ databases">
        <title>Hymenobacter sp.</title>
        <authorList>
            <person name="Kim M.K."/>
        </authorList>
    </citation>
    <scope>NUCLEOTIDE SEQUENCE [LARGE SCALE GENOMIC DNA]</scope>
    <source>
        <strain evidence="4">BT325</strain>
    </source>
</reference>
<protein>
    <submittedName>
        <fullName evidence="3">Calcium-binding protein</fullName>
    </submittedName>
</protein>
<dbReference type="Gene3D" id="2.150.10.10">
    <property type="entry name" value="Serralysin-like metalloprotease, C-terminal"/>
    <property type="match status" value="2"/>
</dbReference>
<dbReference type="InterPro" id="IPR050557">
    <property type="entry name" value="RTX_toxin/Mannuronan_C5-epim"/>
</dbReference>
<dbReference type="SUPFAM" id="SSF51120">
    <property type="entry name" value="beta-Roll"/>
    <property type="match status" value="1"/>
</dbReference>
<keyword evidence="4" id="KW-1185">Reference proteome</keyword>
<dbReference type="Pfam" id="PF00353">
    <property type="entry name" value="HemolysinCabind"/>
    <property type="match status" value="2"/>
</dbReference>
<dbReference type="PRINTS" id="PR00313">
    <property type="entry name" value="CABNDNGRPT"/>
</dbReference>
<evidence type="ECO:0000256" key="2">
    <source>
        <dbReference type="ARBA" id="ARBA00022525"/>
    </source>
</evidence>
<organism evidence="3 4">
    <name type="scientific">Microvirga splendida</name>
    <dbReference type="NCBI Taxonomy" id="2795727"/>
    <lineage>
        <taxon>Bacteria</taxon>
        <taxon>Pseudomonadati</taxon>
        <taxon>Pseudomonadota</taxon>
        <taxon>Alphaproteobacteria</taxon>
        <taxon>Hyphomicrobiales</taxon>
        <taxon>Methylobacteriaceae</taxon>
        <taxon>Microvirga</taxon>
    </lineage>
</organism>
<dbReference type="InterPro" id="IPR001343">
    <property type="entry name" value="Hemolysn_Ca-bd"/>
</dbReference>
<keyword evidence="2" id="KW-0964">Secreted</keyword>
<dbReference type="PANTHER" id="PTHR38340:SF1">
    <property type="entry name" value="S-LAYER PROTEIN"/>
    <property type="match status" value="1"/>
</dbReference>
<dbReference type="Proteomes" id="UP000620670">
    <property type="component" value="Unassembled WGS sequence"/>
</dbReference>
<gene>
    <name evidence="3" type="ORF">JAO75_08605</name>
</gene>
<comment type="caution">
    <text evidence="3">The sequence shown here is derived from an EMBL/GenBank/DDBJ whole genome shotgun (WGS) entry which is preliminary data.</text>
</comment>
<name>A0ABS0XZI3_9HYPH</name>